<comment type="caution">
    <text evidence="3">The sequence shown here is derived from an EMBL/GenBank/DDBJ whole genome shotgun (WGS) entry which is preliminary data.</text>
</comment>
<dbReference type="AlphaFoldDB" id="A0A7Y6NQ36"/>
<dbReference type="InterPro" id="IPR008988">
    <property type="entry name" value="Transcriptional_repressor_C"/>
</dbReference>
<dbReference type="InterPro" id="IPR038157">
    <property type="entry name" value="FeoA_core_dom"/>
</dbReference>
<dbReference type="SMART" id="SM00899">
    <property type="entry name" value="FeoA"/>
    <property type="match status" value="1"/>
</dbReference>
<dbReference type="Gene3D" id="2.30.30.90">
    <property type="match status" value="1"/>
</dbReference>
<dbReference type="GO" id="GO:0046914">
    <property type="term" value="F:transition metal ion binding"/>
    <property type="evidence" value="ECO:0007669"/>
    <property type="project" value="InterPro"/>
</dbReference>
<evidence type="ECO:0000259" key="2">
    <source>
        <dbReference type="SMART" id="SM00899"/>
    </source>
</evidence>
<dbReference type="SUPFAM" id="SSF50037">
    <property type="entry name" value="C-terminal domain of transcriptional repressors"/>
    <property type="match status" value="1"/>
</dbReference>
<dbReference type="InterPro" id="IPR007167">
    <property type="entry name" value="Fe-transptr_FeoA-like"/>
</dbReference>
<name>A0A7Y6NQ36_9BURK</name>
<organism evidence="3 4">
    <name type="scientific">Piscinibacter koreensis</name>
    <dbReference type="NCBI Taxonomy" id="2742824"/>
    <lineage>
        <taxon>Bacteria</taxon>
        <taxon>Pseudomonadati</taxon>
        <taxon>Pseudomonadota</taxon>
        <taxon>Betaproteobacteria</taxon>
        <taxon>Burkholderiales</taxon>
        <taxon>Sphaerotilaceae</taxon>
        <taxon>Piscinibacter</taxon>
    </lineage>
</organism>
<evidence type="ECO:0000313" key="3">
    <source>
        <dbReference type="EMBL" id="NUZ07268.1"/>
    </source>
</evidence>
<keyword evidence="4" id="KW-1185">Reference proteome</keyword>
<protein>
    <submittedName>
        <fullName evidence="3">Ferrous iron transport protein A</fullName>
    </submittedName>
</protein>
<dbReference type="Proteomes" id="UP000529637">
    <property type="component" value="Unassembled WGS sequence"/>
</dbReference>
<evidence type="ECO:0000313" key="4">
    <source>
        <dbReference type="Proteomes" id="UP000529637"/>
    </source>
</evidence>
<proteinExistence type="predicted"/>
<accession>A0A7Y6NQ36</accession>
<evidence type="ECO:0000256" key="1">
    <source>
        <dbReference type="ARBA" id="ARBA00023004"/>
    </source>
</evidence>
<keyword evidence="1" id="KW-0408">Iron</keyword>
<sequence>MTPRSERSLDSLPIGAAARVARVVAASPDVDAVALRRLGELGFIPGEPVQLLHRGPGGREPLAVLIGETMFALRLLEARCIEVEAA</sequence>
<gene>
    <name evidence="3" type="ORF">HQN59_16015</name>
</gene>
<dbReference type="Pfam" id="PF04023">
    <property type="entry name" value="FeoA"/>
    <property type="match status" value="1"/>
</dbReference>
<dbReference type="EMBL" id="JABWMJ010000007">
    <property type="protein sequence ID" value="NUZ07268.1"/>
    <property type="molecule type" value="Genomic_DNA"/>
</dbReference>
<dbReference type="RefSeq" id="WP_176070117.1">
    <property type="nucleotide sequence ID" value="NZ_JABWMJ010000007.1"/>
</dbReference>
<feature type="domain" description="Ferrous iron transporter FeoA-like" evidence="2">
    <location>
        <begin position="7"/>
        <end position="85"/>
    </location>
</feature>
<reference evidence="3 4" key="1">
    <citation type="submission" date="2020-06" db="EMBL/GenBank/DDBJ databases">
        <title>Schlegella sp. ID0723 isolated from air conditioner.</title>
        <authorList>
            <person name="Kim D.Y."/>
            <person name="Kim D.-U."/>
        </authorList>
    </citation>
    <scope>NUCLEOTIDE SEQUENCE [LARGE SCALE GENOMIC DNA]</scope>
    <source>
        <strain evidence="3 4">ID0723</strain>
    </source>
</reference>